<evidence type="ECO:0000313" key="2">
    <source>
        <dbReference type="Proteomes" id="UP000486351"/>
    </source>
</evidence>
<protein>
    <submittedName>
        <fullName evidence="1">Uncharacterized protein</fullName>
    </submittedName>
</protein>
<dbReference type="AlphaFoldDB" id="A0A6G0Q065"/>
<comment type="caution">
    <text evidence="1">The sequence shown here is derived from an EMBL/GenBank/DDBJ whole genome shotgun (WGS) entry which is preliminary data.</text>
</comment>
<accession>A0A6G0Q065</accession>
<dbReference type="Proteomes" id="UP000486351">
    <property type="component" value="Unassembled WGS sequence"/>
</dbReference>
<feature type="non-terminal residue" evidence="1">
    <location>
        <position position="77"/>
    </location>
</feature>
<name>A0A6G0Q065_9STRA</name>
<organism evidence="1 2">
    <name type="scientific">Phytophthora fragariae</name>
    <dbReference type="NCBI Taxonomy" id="53985"/>
    <lineage>
        <taxon>Eukaryota</taxon>
        <taxon>Sar</taxon>
        <taxon>Stramenopiles</taxon>
        <taxon>Oomycota</taxon>
        <taxon>Peronosporomycetes</taxon>
        <taxon>Peronosporales</taxon>
        <taxon>Peronosporaceae</taxon>
        <taxon>Phytophthora</taxon>
    </lineage>
</organism>
<evidence type="ECO:0000313" key="1">
    <source>
        <dbReference type="EMBL" id="KAE9262912.1"/>
    </source>
</evidence>
<sequence length="77" mass="8652">MNHDIKFLSAGEGIEKAYYMMKYSTKPQNEVENPLAIHIHAFDKAIAKHGDVSDAVLEGRRMVQSMCSTLSRPQEVS</sequence>
<proteinExistence type="predicted"/>
<gene>
    <name evidence="1" type="ORF">PF008_g32486</name>
</gene>
<reference evidence="1 2" key="1">
    <citation type="submission" date="2018-09" db="EMBL/GenBank/DDBJ databases">
        <title>Genomic investigation of the strawberry pathogen Phytophthora fragariae indicates pathogenicity is determined by transcriptional variation in three key races.</title>
        <authorList>
            <person name="Adams T.M."/>
            <person name="Armitage A.D."/>
            <person name="Sobczyk M.K."/>
            <person name="Bates H.J."/>
            <person name="Dunwell J.M."/>
            <person name="Nellist C.F."/>
            <person name="Harrison R.J."/>
        </authorList>
    </citation>
    <scope>NUCLEOTIDE SEQUENCE [LARGE SCALE GENOMIC DNA]</scope>
    <source>
        <strain evidence="1 2">NOV-77</strain>
    </source>
</reference>
<dbReference type="EMBL" id="QXFY01009202">
    <property type="protein sequence ID" value="KAE9262912.1"/>
    <property type="molecule type" value="Genomic_DNA"/>
</dbReference>